<proteinExistence type="predicted"/>
<protein>
    <recommendedName>
        <fullName evidence="1">DUF7130 domain-containing protein</fullName>
    </recommendedName>
</protein>
<evidence type="ECO:0000313" key="2">
    <source>
        <dbReference type="EMBL" id="RKD93649.1"/>
    </source>
</evidence>
<dbReference type="RefSeq" id="WP_120245640.1">
    <property type="nucleotide sequence ID" value="NZ_RAPO01000003.1"/>
</dbReference>
<dbReference type="EMBL" id="RAPO01000003">
    <property type="protein sequence ID" value="RKD93649.1"/>
    <property type="molecule type" value="Genomic_DNA"/>
</dbReference>
<dbReference type="Proteomes" id="UP000283805">
    <property type="component" value="Unassembled WGS sequence"/>
</dbReference>
<gene>
    <name evidence="2" type="ORF">ATJ93_3280</name>
</gene>
<reference evidence="2 3" key="1">
    <citation type="submission" date="2018-09" db="EMBL/GenBank/DDBJ databases">
        <title>Genomic Encyclopedia of Archaeal and Bacterial Type Strains, Phase II (KMG-II): from individual species to whole genera.</title>
        <authorList>
            <person name="Goeker M."/>
        </authorList>
    </citation>
    <scope>NUCLEOTIDE SEQUENCE [LARGE SCALE GENOMIC DNA]</scope>
    <source>
        <strain evidence="2 3">DSM 13151</strain>
    </source>
</reference>
<evidence type="ECO:0000259" key="1">
    <source>
        <dbReference type="Pfam" id="PF23458"/>
    </source>
</evidence>
<dbReference type="OrthoDB" id="45654at2157"/>
<accession>A0A419WDU5</accession>
<keyword evidence="3" id="KW-1185">Reference proteome</keyword>
<comment type="caution">
    <text evidence="2">The sequence shown here is derived from an EMBL/GenBank/DDBJ whole genome shotgun (WGS) entry which is preliminary data.</text>
</comment>
<evidence type="ECO:0000313" key="3">
    <source>
        <dbReference type="Proteomes" id="UP000283805"/>
    </source>
</evidence>
<dbReference type="AlphaFoldDB" id="A0A419WDU5"/>
<name>A0A419WDU5_9EURY</name>
<organism evidence="2 3">
    <name type="scientific">Halopiger aswanensis</name>
    <dbReference type="NCBI Taxonomy" id="148449"/>
    <lineage>
        <taxon>Archaea</taxon>
        <taxon>Methanobacteriati</taxon>
        <taxon>Methanobacteriota</taxon>
        <taxon>Stenosarchaea group</taxon>
        <taxon>Halobacteria</taxon>
        <taxon>Halobacteriales</taxon>
        <taxon>Natrialbaceae</taxon>
        <taxon>Halopiger</taxon>
    </lineage>
</organism>
<dbReference type="SUPFAM" id="SSF57802">
    <property type="entry name" value="Rubredoxin-like"/>
    <property type="match status" value="1"/>
</dbReference>
<dbReference type="InterPro" id="IPR055554">
    <property type="entry name" value="DUF7130"/>
</dbReference>
<sequence length="112" mass="12500">MVETGETPAREGEAEAIEEVHDVNLGQTVYDEDGNELGRVRGLEQSGFFVTTREGAEAMSVEHARSGHEFGEAHLMWRCMECGQMGDIDDGLPDECPNCGTERENLMYWTED</sequence>
<dbReference type="Pfam" id="PF23458">
    <property type="entry name" value="DUF7130"/>
    <property type="match status" value="1"/>
</dbReference>
<feature type="domain" description="DUF7130" evidence="1">
    <location>
        <begin position="25"/>
        <end position="112"/>
    </location>
</feature>